<comment type="caution">
    <text evidence="1">The sequence shown here is derived from an EMBL/GenBank/DDBJ whole genome shotgun (WGS) entry which is preliminary data.</text>
</comment>
<gene>
    <name evidence="1" type="ORF">EDC58_0968</name>
</gene>
<accession>A0AAJ4RCM6</accession>
<reference evidence="1 2" key="1">
    <citation type="submission" date="2018-11" db="EMBL/GenBank/DDBJ databases">
        <title>Genomic Encyclopedia of Type Strains, Phase IV (KMG-IV): sequencing the most valuable type-strain genomes for metagenomic binning, comparative biology and taxonomic classification.</title>
        <authorList>
            <person name="Goeker M."/>
        </authorList>
    </citation>
    <scope>NUCLEOTIDE SEQUENCE [LARGE SCALE GENOMIC DNA]</scope>
    <source>
        <strain evidence="1 2">DSM 27783</strain>
    </source>
</reference>
<dbReference type="EMBL" id="RJVK01000002">
    <property type="protein sequence ID" value="ROR39988.1"/>
    <property type="molecule type" value="Genomic_DNA"/>
</dbReference>
<dbReference type="AlphaFoldDB" id="A0AAJ4RCM6"/>
<dbReference type="Proteomes" id="UP000272781">
    <property type="component" value="Unassembled WGS sequence"/>
</dbReference>
<dbReference type="PROSITE" id="PS51257">
    <property type="entry name" value="PROKAR_LIPOPROTEIN"/>
    <property type="match status" value="1"/>
</dbReference>
<evidence type="ECO:0008006" key="3">
    <source>
        <dbReference type="Google" id="ProtNLM"/>
    </source>
</evidence>
<organism evidence="1 2">
    <name type="scientific">Caminibacter pacificus</name>
    <dbReference type="NCBI Taxonomy" id="1424653"/>
    <lineage>
        <taxon>Bacteria</taxon>
        <taxon>Pseudomonadati</taxon>
        <taxon>Campylobacterota</taxon>
        <taxon>Epsilonproteobacteria</taxon>
        <taxon>Nautiliales</taxon>
        <taxon>Nautiliaceae</taxon>
        <taxon>Caminibacter</taxon>
    </lineage>
</organism>
<evidence type="ECO:0000313" key="1">
    <source>
        <dbReference type="EMBL" id="ROR39988.1"/>
    </source>
</evidence>
<protein>
    <recommendedName>
        <fullName evidence="3">Lipoprotein</fullName>
    </recommendedName>
</protein>
<proteinExistence type="predicted"/>
<sequence>MRVKYLLVIIPLFFIGCVSKQGISFKYYPQCEENYDMYGVYYKKCKEDIKFHKKRKPPLCLQCN</sequence>
<evidence type="ECO:0000313" key="2">
    <source>
        <dbReference type="Proteomes" id="UP000272781"/>
    </source>
</evidence>
<name>A0AAJ4RCM6_9BACT</name>